<feature type="domain" description="DUF7833" evidence="2">
    <location>
        <begin position="182"/>
        <end position="234"/>
    </location>
</feature>
<feature type="region of interest" description="Disordered" evidence="1">
    <location>
        <begin position="127"/>
        <end position="167"/>
    </location>
</feature>
<dbReference type="Proteomes" id="UP000284379">
    <property type="component" value="Unassembled WGS sequence"/>
</dbReference>
<dbReference type="EMBL" id="QSGO01000026">
    <property type="protein sequence ID" value="RHB30600.1"/>
    <property type="molecule type" value="Genomic_DNA"/>
</dbReference>
<dbReference type="GeneID" id="69503439"/>
<evidence type="ECO:0000313" key="3">
    <source>
        <dbReference type="EMBL" id="RHB30600.1"/>
    </source>
</evidence>
<dbReference type="RefSeq" id="WP_122202201.1">
    <property type="nucleotide sequence ID" value="NZ_CABJFV010000026.1"/>
</dbReference>
<evidence type="ECO:0000313" key="4">
    <source>
        <dbReference type="Proteomes" id="UP000284379"/>
    </source>
</evidence>
<name>A0A413VAN3_9BACE</name>
<accession>A0A413VAN3</accession>
<organism evidence="3 4">
    <name type="scientific">Bacteroides nordii</name>
    <dbReference type="NCBI Taxonomy" id="291645"/>
    <lineage>
        <taxon>Bacteria</taxon>
        <taxon>Pseudomonadati</taxon>
        <taxon>Bacteroidota</taxon>
        <taxon>Bacteroidia</taxon>
        <taxon>Bacteroidales</taxon>
        <taxon>Bacteroidaceae</taxon>
        <taxon>Bacteroides</taxon>
    </lineage>
</organism>
<feature type="region of interest" description="Disordered" evidence="1">
    <location>
        <begin position="238"/>
        <end position="261"/>
    </location>
</feature>
<dbReference type="AlphaFoldDB" id="A0A413VAN3"/>
<dbReference type="InterPro" id="IPR057155">
    <property type="entry name" value="DUF7833"/>
</dbReference>
<protein>
    <recommendedName>
        <fullName evidence="2">DUF7833 domain-containing protein</fullName>
    </recommendedName>
</protein>
<dbReference type="Pfam" id="PF25200">
    <property type="entry name" value="DUF7833"/>
    <property type="match status" value="1"/>
</dbReference>
<feature type="compositionally biased region" description="Pro residues" evidence="1">
    <location>
        <begin position="135"/>
        <end position="145"/>
    </location>
</feature>
<proteinExistence type="predicted"/>
<gene>
    <name evidence="3" type="ORF">DW888_18575</name>
</gene>
<feature type="compositionally biased region" description="Basic and acidic residues" evidence="1">
    <location>
        <begin position="151"/>
        <end position="160"/>
    </location>
</feature>
<reference evidence="3 4" key="1">
    <citation type="submission" date="2018-08" db="EMBL/GenBank/DDBJ databases">
        <title>A genome reference for cultivated species of the human gut microbiota.</title>
        <authorList>
            <person name="Zou Y."/>
            <person name="Xue W."/>
            <person name="Luo G."/>
        </authorList>
    </citation>
    <scope>NUCLEOTIDE SEQUENCE [LARGE SCALE GENOMIC DNA]</scope>
    <source>
        <strain evidence="3 4">AM40-30BH</strain>
    </source>
</reference>
<sequence length="296" mass="34437">MEIRRYISTRIWGESWFEPLTATEKLIWIYLLTNPATNMLGIYGLTVRRIGYDCNTSAQIVRRCIKKLEELKLIIMIHEHIIITHWLTQNAMNPSMKLSALKDFDNLPDKVRAALPVTVLNNIQKMRTDTGQPVPHTPPHSPSPTPEKEEETQKEQEQASKTRTVNENIPQPLALAYKQSVGNQSWMELLCMNHHLDPDRLHEWLEKFCRKLQNEGNNDKSVCDFRQHFANWLRQQLEKQNKHPQSHENPATTNREESRQRRLDTITALGTTVSNDARRRIEQLKATGILPEIPET</sequence>
<evidence type="ECO:0000259" key="2">
    <source>
        <dbReference type="Pfam" id="PF25200"/>
    </source>
</evidence>
<comment type="caution">
    <text evidence="3">The sequence shown here is derived from an EMBL/GenBank/DDBJ whole genome shotgun (WGS) entry which is preliminary data.</text>
</comment>
<evidence type="ECO:0000256" key="1">
    <source>
        <dbReference type="SAM" id="MobiDB-lite"/>
    </source>
</evidence>